<dbReference type="EMBL" id="JBAMMX010000023">
    <property type="protein sequence ID" value="KAK6917065.1"/>
    <property type="molecule type" value="Genomic_DNA"/>
</dbReference>
<protein>
    <submittedName>
        <fullName evidence="1">Uncharacterized protein</fullName>
    </submittedName>
</protein>
<keyword evidence="2" id="KW-1185">Reference proteome</keyword>
<name>A0AAN8UKB1_9MAGN</name>
<comment type="caution">
    <text evidence="1">The sequence shown here is derived from an EMBL/GenBank/DDBJ whole genome shotgun (WGS) entry which is preliminary data.</text>
</comment>
<accession>A0AAN8UKB1</accession>
<dbReference type="AlphaFoldDB" id="A0AAN8UKB1"/>
<feature type="non-terminal residue" evidence="1">
    <location>
        <position position="1"/>
    </location>
</feature>
<sequence length="61" mass="6529">VNSVAVNSKYCNVAFVAIAAPMVGSIPFSKNERDYAQKGDEVTIHIFKIVVVMVQVNGSDG</sequence>
<proteinExistence type="predicted"/>
<gene>
    <name evidence="1" type="ORF">RJ641_017816</name>
</gene>
<evidence type="ECO:0000313" key="1">
    <source>
        <dbReference type="EMBL" id="KAK6917065.1"/>
    </source>
</evidence>
<dbReference type="Proteomes" id="UP001370490">
    <property type="component" value="Unassembled WGS sequence"/>
</dbReference>
<organism evidence="1 2">
    <name type="scientific">Dillenia turbinata</name>
    <dbReference type="NCBI Taxonomy" id="194707"/>
    <lineage>
        <taxon>Eukaryota</taxon>
        <taxon>Viridiplantae</taxon>
        <taxon>Streptophyta</taxon>
        <taxon>Embryophyta</taxon>
        <taxon>Tracheophyta</taxon>
        <taxon>Spermatophyta</taxon>
        <taxon>Magnoliopsida</taxon>
        <taxon>eudicotyledons</taxon>
        <taxon>Gunneridae</taxon>
        <taxon>Pentapetalae</taxon>
        <taxon>Dilleniales</taxon>
        <taxon>Dilleniaceae</taxon>
        <taxon>Dillenia</taxon>
    </lineage>
</organism>
<evidence type="ECO:0000313" key="2">
    <source>
        <dbReference type="Proteomes" id="UP001370490"/>
    </source>
</evidence>
<reference evidence="1 2" key="1">
    <citation type="submission" date="2023-12" db="EMBL/GenBank/DDBJ databases">
        <title>A high-quality genome assembly for Dillenia turbinata (Dilleniales).</title>
        <authorList>
            <person name="Chanderbali A."/>
        </authorList>
    </citation>
    <scope>NUCLEOTIDE SEQUENCE [LARGE SCALE GENOMIC DNA]</scope>
    <source>
        <strain evidence="1">LSX21</strain>
        <tissue evidence="1">Leaf</tissue>
    </source>
</reference>